<evidence type="ECO:0000256" key="4">
    <source>
        <dbReference type="ARBA" id="ARBA00022692"/>
    </source>
</evidence>
<dbReference type="PANTHER" id="PTHR24027">
    <property type="entry name" value="CADHERIN-23"/>
    <property type="match status" value="1"/>
</dbReference>
<dbReference type="Gene3D" id="2.60.40.60">
    <property type="entry name" value="Cadherins"/>
    <property type="match status" value="5"/>
</dbReference>
<feature type="non-terminal residue" evidence="17">
    <location>
        <position position="727"/>
    </location>
</feature>
<evidence type="ECO:0000256" key="6">
    <source>
        <dbReference type="ARBA" id="ARBA00022737"/>
    </source>
</evidence>
<dbReference type="GO" id="GO:0000902">
    <property type="term" value="P:cell morphogenesis"/>
    <property type="evidence" value="ECO:0007669"/>
    <property type="project" value="TreeGrafter"/>
</dbReference>
<comment type="subcellular location">
    <subcellularLocation>
        <location evidence="1 13">Cell membrane</location>
        <topology evidence="1 13">Single-pass type I membrane protein</topology>
    </subcellularLocation>
</comment>
<dbReference type="InterPro" id="IPR000233">
    <property type="entry name" value="Cadherin_Y-type_LIR"/>
</dbReference>
<dbReference type="Pfam" id="PF01049">
    <property type="entry name" value="CADH_Y-type_LIR"/>
    <property type="match status" value="1"/>
</dbReference>
<reference evidence="17" key="1">
    <citation type="submission" date="2020-02" db="EMBL/GenBank/DDBJ databases">
        <title>Bird 10,000 Genomes (B10K) Project - Family phase.</title>
        <authorList>
            <person name="Zhang G."/>
        </authorList>
    </citation>
    <scope>NUCLEOTIDE SEQUENCE</scope>
    <source>
        <strain evidence="17">B10K-DU-002-28</strain>
        <tissue evidence="17">Muscle</tissue>
    </source>
</reference>
<evidence type="ECO:0000259" key="16">
    <source>
        <dbReference type="PROSITE" id="PS50268"/>
    </source>
</evidence>
<dbReference type="SUPFAM" id="SSF49313">
    <property type="entry name" value="Cadherin-like"/>
    <property type="match status" value="4"/>
</dbReference>
<evidence type="ECO:0000256" key="3">
    <source>
        <dbReference type="ARBA" id="ARBA00022685"/>
    </source>
</evidence>
<dbReference type="GO" id="GO:0044331">
    <property type="term" value="P:cell-cell adhesion mediated by cadherin"/>
    <property type="evidence" value="ECO:0007669"/>
    <property type="project" value="TreeGrafter"/>
</dbReference>
<dbReference type="GO" id="GO:0009986">
    <property type="term" value="C:cell surface"/>
    <property type="evidence" value="ECO:0007669"/>
    <property type="project" value="UniProtKB-ARBA"/>
</dbReference>
<dbReference type="SMART" id="SM00112">
    <property type="entry name" value="CA"/>
    <property type="match status" value="4"/>
</dbReference>
<evidence type="ECO:0000256" key="7">
    <source>
        <dbReference type="ARBA" id="ARBA00022837"/>
    </source>
</evidence>
<keyword evidence="5" id="KW-0479">Metal-binding</keyword>
<dbReference type="GO" id="GO:0005509">
    <property type="term" value="F:calcium ion binding"/>
    <property type="evidence" value="ECO:0007669"/>
    <property type="project" value="UniProtKB-UniRule"/>
</dbReference>
<feature type="domain" description="Cadherin" evidence="16">
    <location>
        <begin position="342"/>
        <end position="449"/>
    </location>
</feature>
<dbReference type="FunFam" id="2.60.40.60:FF:000019">
    <property type="entry name" value="Cadherin 2"/>
    <property type="match status" value="1"/>
</dbReference>
<dbReference type="GO" id="GO:0008013">
    <property type="term" value="F:beta-catenin binding"/>
    <property type="evidence" value="ECO:0007669"/>
    <property type="project" value="TreeGrafter"/>
</dbReference>
<feature type="domain" description="Cadherin" evidence="16">
    <location>
        <begin position="119"/>
        <end position="226"/>
    </location>
</feature>
<feature type="domain" description="Cadherin" evidence="16">
    <location>
        <begin position="236"/>
        <end position="341"/>
    </location>
</feature>
<keyword evidence="9" id="KW-1133">Transmembrane helix</keyword>
<keyword evidence="4 13" id="KW-0812">Transmembrane</keyword>
<dbReference type="PROSITE" id="PS00232">
    <property type="entry name" value="CADHERIN_1"/>
    <property type="match status" value="1"/>
</dbReference>
<evidence type="ECO:0000256" key="2">
    <source>
        <dbReference type="ARBA" id="ARBA00022475"/>
    </source>
</evidence>
<dbReference type="FunFam" id="2.60.40.60:FF:000074">
    <property type="entry name" value="Desmoglein 4"/>
    <property type="match status" value="1"/>
</dbReference>
<dbReference type="PRINTS" id="PR00205">
    <property type="entry name" value="CADHERIN"/>
</dbReference>
<dbReference type="InterPro" id="IPR027397">
    <property type="entry name" value="Catenin-bd_sf"/>
</dbReference>
<dbReference type="GO" id="GO:0007043">
    <property type="term" value="P:cell-cell junction assembly"/>
    <property type="evidence" value="ECO:0007669"/>
    <property type="project" value="TreeGrafter"/>
</dbReference>
<dbReference type="Proteomes" id="UP000620207">
    <property type="component" value="Unassembled WGS sequence"/>
</dbReference>
<dbReference type="InterPro" id="IPR039808">
    <property type="entry name" value="Cadherin"/>
</dbReference>
<evidence type="ECO:0000256" key="12">
    <source>
        <dbReference type="PROSITE-ProRule" id="PRU00043"/>
    </source>
</evidence>
<dbReference type="GO" id="GO:0005912">
    <property type="term" value="C:adherens junction"/>
    <property type="evidence" value="ECO:0007669"/>
    <property type="project" value="TreeGrafter"/>
</dbReference>
<keyword evidence="10" id="KW-0472">Membrane</keyword>
<gene>
    <name evidence="17" type="primary">Cdh15</name>
    <name evidence="17" type="ORF">LARSMI_R13758</name>
</gene>
<evidence type="ECO:0000313" key="17">
    <source>
        <dbReference type="EMBL" id="NXX08288.1"/>
    </source>
</evidence>
<sequence length="727" mass="79649">RQHESPRRVKRAWVIPPISVSENHKRIPHLLVQIKSDKQQPGGVIYSIKGPGVDEEPLGIFSIDKFSGKVFLNAMLDREENDRFRLKAFALDLGGMTLEDPTDLEIIVVDQNDNRPLFRQDVFTGHVVEGAEPGTCVMTVDATDADDPDTDNAALRYSILEQGAAGMFSINATTGEICTAQPGLDRETMGVYNLTVQAADMSGDGLTTTATAVIYLEDINDNPPEFTKEEFSMEVEEQAAGVDVGKVFAHDKDLAGSPNWLAKFTILEGDPEGAFAIRTDPYTNDGVLSVAKPLDHEVRDRFELTVSVQNEQPLEPTAPASPRALATVRVRVRDVNEAPIFRDNPRRVSVLEGAPPGTPVTTYTASDPDTRQLQTLSYALLYDPADWLQLDPHTGTVRTKRELLHPSAFLQGGWYIALLLARDDAEPPLSATGTLSIEILEVNDHPPLLLPPAGVVCGRPGRGGSLLLGATDDDRPPHGAPFHYQLSPQHPQLARNWSITRFNDAPNHFPPHHSSPAQHLPPQIPTCIPNPMLPAPPTASHTQPAPPLPRVPPCPHPVPTRPLPAVLAGLGAARVRGRRRALRKGLLQRSRDDMRDNILNYDEQGGGEEDQDAYDINQLRHPELFPPRVKPPVRRDAPLSSATPLAPRKLPNSPSDIEDFINEGLEAADSDPSVPPYDTALIYDYEGSGSVASPLSSIVSSLTDEDQDYDYLSEWGPRFRRLADLYG</sequence>
<accession>A0A852H1V3</accession>
<dbReference type="PROSITE" id="PS50268">
    <property type="entry name" value="CADHERIN_2"/>
    <property type="match status" value="4"/>
</dbReference>
<dbReference type="EMBL" id="WAAC01021598">
    <property type="protein sequence ID" value="NXX08288.1"/>
    <property type="molecule type" value="Genomic_DNA"/>
</dbReference>
<evidence type="ECO:0000256" key="8">
    <source>
        <dbReference type="ARBA" id="ARBA00022889"/>
    </source>
</evidence>
<comment type="caution">
    <text evidence="17">The sequence shown here is derived from an EMBL/GenBank/DDBJ whole genome shotgun (WGS) entry which is preliminary data.</text>
</comment>
<dbReference type="CDD" id="cd11304">
    <property type="entry name" value="Cadherin_repeat"/>
    <property type="match status" value="4"/>
</dbReference>
<dbReference type="PANTHER" id="PTHR24027:SF300">
    <property type="entry name" value="CADHERIN-15"/>
    <property type="match status" value="1"/>
</dbReference>
<evidence type="ECO:0000256" key="9">
    <source>
        <dbReference type="ARBA" id="ARBA00022989"/>
    </source>
</evidence>
<evidence type="ECO:0000256" key="11">
    <source>
        <dbReference type="ARBA" id="ARBA00023180"/>
    </source>
</evidence>
<keyword evidence="11" id="KW-0325">Glycoprotein</keyword>
<feature type="non-terminal residue" evidence="17">
    <location>
        <position position="1"/>
    </location>
</feature>
<keyword evidence="8 13" id="KW-0130">Cell adhesion</keyword>
<evidence type="ECO:0000256" key="1">
    <source>
        <dbReference type="ARBA" id="ARBA00004251"/>
    </source>
</evidence>
<keyword evidence="6" id="KW-0677">Repeat</keyword>
<dbReference type="AlphaFoldDB" id="A0A852H1V3"/>
<evidence type="ECO:0000256" key="10">
    <source>
        <dbReference type="ARBA" id="ARBA00023136"/>
    </source>
</evidence>
<dbReference type="GO" id="GO:0016477">
    <property type="term" value="P:cell migration"/>
    <property type="evidence" value="ECO:0007669"/>
    <property type="project" value="TreeGrafter"/>
</dbReference>
<dbReference type="Gene3D" id="4.10.900.10">
    <property type="entry name" value="TCF3-CBD (Catenin binding domain)"/>
    <property type="match status" value="1"/>
</dbReference>
<keyword evidence="18" id="KW-1185">Reference proteome</keyword>
<dbReference type="FunFam" id="2.60.40.60:FF:000011">
    <property type="entry name" value="Cadherin 1"/>
    <property type="match status" value="1"/>
</dbReference>
<feature type="domain" description="Cadherin" evidence="16">
    <location>
        <begin position="12"/>
        <end position="118"/>
    </location>
</feature>
<organism evidence="17 18">
    <name type="scientific">Larus smithsonianus</name>
    <name type="common">American herring gull</name>
    <dbReference type="NCBI Taxonomy" id="243888"/>
    <lineage>
        <taxon>Eukaryota</taxon>
        <taxon>Metazoa</taxon>
        <taxon>Chordata</taxon>
        <taxon>Craniata</taxon>
        <taxon>Vertebrata</taxon>
        <taxon>Euteleostomi</taxon>
        <taxon>Archelosauria</taxon>
        <taxon>Archosauria</taxon>
        <taxon>Dinosauria</taxon>
        <taxon>Saurischia</taxon>
        <taxon>Theropoda</taxon>
        <taxon>Coelurosauria</taxon>
        <taxon>Aves</taxon>
        <taxon>Neognathae</taxon>
        <taxon>Neoaves</taxon>
        <taxon>Charadriiformes</taxon>
        <taxon>Laridae</taxon>
        <taxon>Larus</taxon>
    </lineage>
</organism>
<dbReference type="GO" id="GO:0045296">
    <property type="term" value="F:cadherin binding"/>
    <property type="evidence" value="ECO:0007669"/>
    <property type="project" value="TreeGrafter"/>
</dbReference>
<name>A0A852H1V3_9CHAR</name>
<dbReference type="GO" id="GO:0007156">
    <property type="term" value="P:homophilic cell adhesion via plasma membrane adhesion molecules"/>
    <property type="evidence" value="ECO:0007669"/>
    <property type="project" value="InterPro"/>
</dbReference>
<feature type="region of interest" description="Disordered" evidence="15">
    <location>
        <begin position="623"/>
        <end position="653"/>
    </location>
</feature>
<dbReference type="Pfam" id="PF00028">
    <property type="entry name" value="Cadherin"/>
    <property type="match status" value="4"/>
</dbReference>
<dbReference type="FunFam" id="2.60.40.60:FF:000022">
    <property type="entry name" value="Cadherin 2"/>
    <property type="match status" value="1"/>
</dbReference>
<dbReference type="GO" id="GO:0034332">
    <property type="term" value="P:adherens junction organization"/>
    <property type="evidence" value="ECO:0007669"/>
    <property type="project" value="TreeGrafter"/>
</dbReference>
<proteinExistence type="predicted"/>
<keyword evidence="2" id="KW-1003">Cell membrane</keyword>
<protein>
    <submittedName>
        <fullName evidence="17">CAD15 protein</fullName>
    </submittedName>
</protein>
<evidence type="ECO:0000256" key="15">
    <source>
        <dbReference type="SAM" id="MobiDB-lite"/>
    </source>
</evidence>
<evidence type="ECO:0000313" key="18">
    <source>
        <dbReference type="Proteomes" id="UP000620207"/>
    </source>
</evidence>
<keyword evidence="3" id="KW-0165">Cleavage on pair of basic residues</keyword>
<keyword evidence="7 12" id="KW-0106">Calcium</keyword>
<evidence type="ECO:0000256" key="14">
    <source>
        <dbReference type="RuleBase" id="RU004357"/>
    </source>
</evidence>
<dbReference type="GO" id="GO:0016339">
    <property type="term" value="P:calcium-dependent cell-cell adhesion via plasma membrane cell adhesion molecules"/>
    <property type="evidence" value="ECO:0007669"/>
    <property type="project" value="TreeGrafter"/>
</dbReference>
<evidence type="ECO:0000256" key="13">
    <source>
        <dbReference type="RuleBase" id="RU003318"/>
    </source>
</evidence>
<dbReference type="InterPro" id="IPR002126">
    <property type="entry name" value="Cadherin-like_dom"/>
</dbReference>
<dbReference type="InterPro" id="IPR015919">
    <property type="entry name" value="Cadherin-like_sf"/>
</dbReference>
<evidence type="ECO:0000256" key="5">
    <source>
        <dbReference type="ARBA" id="ARBA00022723"/>
    </source>
</evidence>
<dbReference type="InterPro" id="IPR020894">
    <property type="entry name" value="Cadherin_CS"/>
</dbReference>
<comment type="function">
    <text evidence="14">Cadherins are calcium-dependent cell adhesion proteins.</text>
</comment>
<dbReference type="GO" id="GO:0016342">
    <property type="term" value="C:catenin complex"/>
    <property type="evidence" value="ECO:0007669"/>
    <property type="project" value="TreeGrafter"/>
</dbReference>
<dbReference type="FunFam" id="4.10.900.10:FF:000001">
    <property type="entry name" value="Cadherin 2"/>
    <property type="match status" value="1"/>
</dbReference>